<evidence type="ECO:0000256" key="6">
    <source>
        <dbReference type="ARBA" id="ARBA00020653"/>
    </source>
</evidence>
<evidence type="ECO:0000259" key="18">
    <source>
        <dbReference type="Pfam" id="PF04715"/>
    </source>
</evidence>
<feature type="domain" description="Chorismate-utilising enzyme C-terminal" evidence="17">
    <location>
        <begin position="199"/>
        <end position="452"/>
    </location>
</feature>
<dbReference type="Proteomes" id="UP000034166">
    <property type="component" value="Unassembled WGS sequence"/>
</dbReference>
<keyword evidence="7 15" id="KW-0028">Amino-acid biosynthesis</keyword>
<comment type="caution">
    <text evidence="19">The sequence shown here is derived from an EMBL/GenBank/DDBJ whole genome shotgun (WGS) entry which is preliminary data.</text>
</comment>
<evidence type="ECO:0000256" key="5">
    <source>
        <dbReference type="ARBA" id="ARBA00012266"/>
    </source>
</evidence>
<evidence type="ECO:0000256" key="11">
    <source>
        <dbReference type="ARBA" id="ARBA00023141"/>
    </source>
</evidence>
<dbReference type="InterPro" id="IPR005801">
    <property type="entry name" value="ADC_synthase"/>
</dbReference>
<comment type="similarity">
    <text evidence="3 15">Belongs to the anthranilate synthase component I family.</text>
</comment>
<comment type="pathway">
    <text evidence="2 15">Amino-acid biosynthesis; L-tryptophan biosynthesis; L-tryptophan from chorismate: step 1/5.</text>
</comment>
<keyword evidence="11 15" id="KW-0057">Aromatic amino acid biosynthesis</keyword>
<keyword evidence="10 15" id="KW-0460">Magnesium</keyword>
<evidence type="ECO:0000256" key="7">
    <source>
        <dbReference type="ARBA" id="ARBA00022605"/>
    </source>
</evidence>
<evidence type="ECO:0000256" key="10">
    <source>
        <dbReference type="ARBA" id="ARBA00022842"/>
    </source>
</evidence>
<evidence type="ECO:0000256" key="4">
    <source>
        <dbReference type="ARBA" id="ARBA00011575"/>
    </source>
</evidence>
<evidence type="ECO:0000256" key="14">
    <source>
        <dbReference type="ARBA" id="ARBA00047683"/>
    </source>
</evidence>
<dbReference type="GO" id="GO:0000162">
    <property type="term" value="P:L-tryptophan biosynthetic process"/>
    <property type="evidence" value="ECO:0007669"/>
    <property type="project" value="UniProtKB-UniPathway"/>
</dbReference>
<dbReference type="Pfam" id="PF04715">
    <property type="entry name" value="Anth_synt_I_N"/>
    <property type="match status" value="1"/>
</dbReference>
<accession>A0A0M2SUE6</accession>
<protein>
    <recommendedName>
        <fullName evidence="6 15">Anthranilate synthase component 1</fullName>
        <ecNumber evidence="5 15">4.1.3.27</ecNumber>
    </recommendedName>
</protein>
<comment type="catalytic activity">
    <reaction evidence="14 15">
        <text>chorismate + L-glutamine = anthranilate + pyruvate + L-glutamate + H(+)</text>
        <dbReference type="Rhea" id="RHEA:21732"/>
        <dbReference type="ChEBI" id="CHEBI:15361"/>
        <dbReference type="ChEBI" id="CHEBI:15378"/>
        <dbReference type="ChEBI" id="CHEBI:16567"/>
        <dbReference type="ChEBI" id="CHEBI:29748"/>
        <dbReference type="ChEBI" id="CHEBI:29985"/>
        <dbReference type="ChEBI" id="CHEBI:58359"/>
        <dbReference type="EC" id="4.1.3.27"/>
    </reaction>
</comment>
<dbReference type="InterPro" id="IPR005256">
    <property type="entry name" value="Anth_synth_I_PabB"/>
</dbReference>
<evidence type="ECO:0000256" key="12">
    <source>
        <dbReference type="ARBA" id="ARBA00023239"/>
    </source>
</evidence>
<dbReference type="AlphaFoldDB" id="A0A0M2SUE6"/>
<evidence type="ECO:0000256" key="9">
    <source>
        <dbReference type="ARBA" id="ARBA00022822"/>
    </source>
</evidence>
<dbReference type="EC" id="4.1.3.27" evidence="5 15"/>
<evidence type="ECO:0000256" key="8">
    <source>
        <dbReference type="ARBA" id="ARBA00022723"/>
    </source>
</evidence>
<evidence type="ECO:0000256" key="16">
    <source>
        <dbReference type="SAM" id="MobiDB-lite"/>
    </source>
</evidence>
<dbReference type="InterPro" id="IPR015890">
    <property type="entry name" value="Chorismate_C"/>
</dbReference>
<dbReference type="PATRIC" id="fig|1408103.3.peg.2559"/>
<dbReference type="OrthoDB" id="9803598at2"/>
<evidence type="ECO:0000256" key="13">
    <source>
        <dbReference type="ARBA" id="ARBA00025634"/>
    </source>
</evidence>
<name>A0A0M2SUE6_9BACI</name>
<feature type="domain" description="Anthranilate synthase component I N-terminal" evidence="18">
    <location>
        <begin position="18"/>
        <end position="153"/>
    </location>
</feature>
<comment type="function">
    <text evidence="13 15">Part of a heterotetrameric complex that catalyzes the two-step biosynthesis of anthranilate, an intermediate in the biosynthesis of L-tryptophan. In the first step, the glutamine-binding beta subunit (TrpG) of anthranilate synthase (AS) provides the glutamine amidotransferase activity which generates ammonia as a substrate that, along with chorismate, is used in the second step, catalyzed by the large alpha subunit of AS (TrpE) to produce anthranilate. In the absence of TrpG, TrpE can synthesize anthranilate directly from chorismate and high concentrations of ammonia.</text>
</comment>
<reference evidence="19 20" key="1">
    <citation type="submission" date="2015-04" db="EMBL/GenBank/DDBJ databases">
        <title>Taxonomic description and genome sequence of Bacillus campisalis sp. nov., a novel member of the genus Bacillus isolated from solar saltern.</title>
        <authorList>
            <person name="Mathan Kumar R."/>
            <person name="Kaur G."/>
            <person name="Kumar A."/>
            <person name="Singh N.K."/>
            <person name="Kaur N."/>
            <person name="Kumar N."/>
            <person name="Mayilraj S."/>
        </authorList>
    </citation>
    <scope>NUCLEOTIDE SEQUENCE [LARGE SCALE GENOMIC DNA]</scope>
    <source>
        <strain evidence="19 20">SA2-6</strain>
    </source>
</reference>
<dbReference type="InterPro" id="IPR006805">
    <property type="entry name" value="Anth_synth_I_N"/>
</dbReference>
<dbReference type="SUPFAM" id="SSF56322">
    <property type="entry name" value="ADC synthase"/>
    <property type="match status" value="1"/>
</dbReference>
<keyword evidence="9 15" id="KW-0822">Tryptophan biosynthesis</keyword>
<dbReference type="EMBL" id="LAYY01000011">
    <property type="protein sequence ID" value="KKK37773.1"/>
    <property type="molecule type" value="Genomic_DNA"/>
</dbReference>
<dbReference type="UniPathway" id="UPA00035">
    <property type="reaction ID" value="UER00040"/>
</dbReference>
<dbReference type="InterPro" id="IPR019999">
    <property type="entry name" value="Anth_synth_I-like"/>
</dbReference>
<organism evidence="19 20">
    <name type="scientific">Mesobacillus campisalis</name>
    <dbReference type="NCBI Taxonomy" id="1408103"/>
    <lineage>
        <taxon>Bacteria</taxon>
        <taxon>Bacillati</taxon>
        <taxon>Bacillota</taxon>
        <taxon>Bacilli</taxon>
        <taxon>Bacillales</taxon>
        <taxon>Bacillaceae</taxon>
        <taxon>Mesobacillus</taxon>
    </lineage>
</organism>
<dbReference type="NCBIfam" id="TIGR00564">
    <property type="entry name" value="trpE_most"/>
    <property type="match status" value="1"/>
</dbReference>
<dbReference type="Gene3D" id="3.60.120.10">
    <property type="entry name" value="Anthranilate synthase"/>
    <property type="match status" value="1"/>
</dbReference>
<evidence type="ECO:0000313" key="19">
    <source>
        <dbReference type="EMBL" id="KKK37773.1"/>
    </source>
</evidence>
<feature type="region of interest" description="Disordered" evidence="16">
    <location>
        <begin position="165"/>
        <end position="186"/>
    </location>
</feature>
<comment type="subunit">
    <text evidence="4 15">Heterotetramer consisting of two non-identical subunits: a beta subunit (TrpG) and a large alpha subunit (TrpE).</text>
</comment>
<evidence type="ECO:0000259" key="17">
    <source>
        <dbReference type="Pfam" id="PF00425"/>
    </source>
</evidence>
<evidence type="ECO:0000256" key="2">
    <source>
        <dbReference type="ARBA" id="ARBA00004873"/>
    </source>
</evidence>
<dbReference type="PANTHER" id="PTHR11236">
    <property type="entry name" value="AMINOBENZOATE/ANTHRANILATE SYNTHASE"/>
    <property type="match status" value="1"/>
</dbReference>
<gene>
    <name evidence="15" type="primary">trpE</name>
    <name evidence="19" type="ORF">WQ57_11380</name>
</gene>
<dbReference type="RefSeq" id="WP_046523896.1">
    <property type="nucleotide sequence ID" value="NZ_LAYY01000011.1"/>
</dbReference>
<evidence type="ECO:0000313" key="20">
    <source>
        <dbReference type="Proteomes" id="UP000034166"/>
    </source>
</evidence>
<keyword evidence="12 15" id="KW-0456">Lyase</keyword>
<evidence type="ECO:0000256" key="3">
    <source>
        <dbReference type="ARBA" id="ARBA00009562"/>
    </source>
</evidence>
<dbReference type="GO" id="GO:0004049">
    <property type="term" value="F:anthranilate synthase activity"/>
    <property type="evidence" value="ECO:0007669"/>
    <property type="project" value="UniProtKB-EC"/>
</dbReference>
<dbReference type="GO" id="GO:0046872">
    <property type="term" value="F:metal ion binding"/>
    <property type="evidence" value="ECO:0007669"/>
    <property type="project" value="UniProtKB-KW"/>
</dbReference>
<sequence length="466" mass="51517">MVIQDQGINVKVEEIEGDTLTPIAIYQRISGKQKFLLESSLKHEDAGRFSFIGAEPVYEIKGFRGEASVKGPSGKLIRKGPVIDIIKDYLPVAKPIADIPFIGGAVGYIGYDVIRDYESVGPEPADPLQMPEAHLLVFNEVIAFDHLKQKVFLIGFELPGSTSEQVSQRLEKRKQELRGGSTSQEEDFKLSHFQSNVSREEFEELVLKAKKYIEEGDIFQVVLSRRLEADVSGNPFSFYRKLRVKNPSPYMYYLDYGDYSIAGASPESLVKARGNSILTNPIAGTRPRGRTPEEDVLLEKELAADEKELAEHRMLVDLGRNDLGRICTVGTVKLEKYMKVERYQHVMHLVSEVSGKLAEGCSAAEGLASCLPAGTVSGAPKIRAMQIINELEKTKRGVYSGAIGYLSACGNMDFALAIRTMVIKDNKAYIQAGAGIVHDSDPAKEFEETAHKLRALMEAANDPANR</sequence>
<evidence type="ECO:0000256" key="1">
    <source>
        <dbReference type="ARBA" id="ARBA00001946"/>
    </source>
</evidence>
<dbReference type="Pfam" id="PF00425">
    <property type="entry name" value="Chorismate_bind"/>
    <property type="match status" value="1"/>
</dbReference>
<keyword evidence="20" id="KW-1185">Reference proteome</keyword>
<dbReference type="PANTHER" id="PTHR11236:SF48">
    <property type="entry name" value="ISOCHORISMATE SYNTHASE MENF"/>
    <property type="match status" value="1"/>
</dbReference>
<keyword evidence="8 15" id="KW-0479">Metal-binding</keyword>
<dbReference type="PRINTS" id="PR00095">
    <property type="entry name" value="ANTSNTHASEI"/>
</dbReference>
<proteinExistence type="inferred from homology"/>
<evidence type="ECO:0000256" key="15">
    <source>
        <dbReference type="RuleBase" id="RU364045"/>
    </source>
</evidence>
<comment type="cofactor">
    <cofactor evidence="1 15">
        <name>Mg(2+)</name>
        <dbReference type="ChEBI" id="CHEBI:18420"/>
    </cofactor>
</comment>